<dbReference type="GO" id="GO:0000786">
    <property type="term" value="C:nucleosome"/>
    <property type="evidence" value="ECO:0007669"/>
    <property type="project" value="InterPro"/>
</dbReference>
<evidence type="ECO:0000313" key="4">
    <source>
        <dbReference type="Proteomes" id="UP000094527"/>
    </source>
</evidence>
<dbReference type="GO" id="GO:0046982">
    <property type="term" value="F:protein heterodimerization activity"/>
    <property type="evidence" value="ECO:0007669"/>
    <property type="project" value="InterPro"/>
</dbReference>
<feature type="region of interest" description="Disordered" evidence="2">
    <location>
        <begin position="71"/>
        <end position="125"/>
    </location>
</feature>
<comment type="caution">
    <text evidence="3">The sequence shown here is derived from an EMBL/GenBank/DDBJ whole genome shotgun (WGS) entry which is preliminary data.</text>
</comment>
<protein>
    <submittedName>
        <fullName evidence="3">Putative histone H2B 3</fullName>
    </submittedName>
</protein>
<dbReference type="InterPro" id="IPR000558">
    <property type="entry name" value="Histone_H2B"/>
</dbReference>
<sequence length="189" mass="21645">MTHFRKRTKSEIEMRAKRLKVPHDDDEDKQTGWSIGHDFWTDWDAHDAGNASDTDDKVRLASVSSLAYDPFDRDQPFVENHDDDNIQDLNNEETKPGDKSASDVDIDAERENQGPPVSKFCGKAAKKAGNVQKNISKKDGKKRKHKGKESYAIYIYKVWKQVHPDTGVSSKAMSVMTHELFRERHFRGV</sequence>
<dbReference type="EMBL" id="LJIJ01007013">
    <property type="protein sequence ID" value="ODM86843.1"/>
    <property type="molecule type" value="Genomic_DNA"/>
</dbReference>
<gene>
    <name evidence="3" type="ORF">Ocin01_19839</name>
</gene>
<proteinExistence type="inferred from homology"/>
<evidence type="ECO:0000313" key="3">
    <source>
        <dbReference type="EMBL" id="ODM86843.1"/>
    </source>
</evidence>
<dbReference type="GO" id="GO:0003677">
    <property type="term" value="F:DNA binding"/>
    <property type="evidence" value="ECO:0007669"/>
    <property type="project" value="InterPro"/>
</dbReference>
<dbReference type="InterPro" id="IPR009072">
    <property type="entry name" value="Histone-fold"/>
</dbReference>
<comment type="similarity">
    <text evidence="1">Belongs to the histone H2B family.</text>
</comment>
<dbReference type="Proteomes" id="UP000094527">
    <property type="component" value="Unassembled WGS sequence"/>
</dbReference>
<organism evidence="3 4">
    <name type="scientific">Orchesella cincta</name>
    <name type="common">Springtail</name>
    <name type="synonym">Podura cincta</name>
    <dbReference type="NCBI Taxonomy" id="48709"/>
    <lineage>
        <taxon>Eukaryota</taxon>
        <taxon>Metazoa</taxon>
        <taxon>Ecdysozoa</taxon>
        <taxon>Arthropoda</taxon>
        <taxon>Hexapoda</taxon>
        <taxon>Collembola</taxon>
        <taxon>Entomobryomorpha</taxon>
        <taxon>Entomobryoidea</taxon>
        <taxon>Orchesellidae</taxon>
        <taxon>Orchesellinae</taxon>
        <taxon>Orchesella</taxon>
    </lineage>
</organism>
<accession>A0A1D2M1K6</accession>
<evidence type="ECO:0000256" key="2">
    <source>
        <dbReference type="SAM" id="MobiDB-lite"/>
    </source>
</evidence>
<dbReference type="Gene3D" id="1.10.20.10">
    <property type="entry name" value="Histone, subunit A"/>
    <property type="match status" value="1"/>
</dbReference>
<dbReference type="PANTHER" id="PTHR23428">
    <property type="entry name" value="HISTONE H2B"/>
    <property type="match status" value="1"/>
</dbReference>
<dbReference type="SUPFAM" id="SSF47113">
    <property type="entry name" value="Histone-fold"/>
    <property type="match status" value="1"/>
</dbReference>
<feature type="region of interest" description="Disordered" evidence="2">
    <location>
        <begin position="1"/>
        <end position="56"/>
    </location>
</feature>
<name>A0A1D2M1K6_ORCCI</name>
<feature type="compositionally biased region" description="Basic and acidic residues" evidence="2">
    <location>
        <begin position="92"/>
        <end position="112"/>
    </location>
</feature>
<feature type="compositionally biased region" description="Basic and acidic residues" evidence="2">
    <location>
        <begin position="71"/>
        <end position="84"/>
    </location>
</feature>
<keyword evidence="4" id="KW-1185">Reference proteome</keyword>
<dbReference type="AlphaFoldDB" id="A0A1D2M1K6"/>
<dbReference type="STRING" id="48709.A0A1D2M1K6"/>
<evidence type="ECO:0000256" key="1">
    <source>
        <dbReference type="ARBA" id="ARBA00006846"/>
    </source>
</evidence>
<reference evidence="3 4" key="1">
    <citation type="journal article" date="2016" name="Genome Biol. Evol.">
        <title>Gene Family Evolution Reflects Adaptation to Soil Environmental Stressors in the Genome of the Collembolan Orchesella cincta.</title>
        <authorList>
            <person name="Faddeeva-Vakhrusheva A."/>
            <person name="Derks M.F."/>
            <person name="Anvar S.Y."/>
            <person name="Agamennone V."/>
            <person name="Suring W."/>
            <person name="Smit S."/>
            <person name="van Straalen N.M."/>
            <person name="Roelofs D."/>
        </authorList>
    </citation>
    <scope>NUCLEOTIDE SEQUENCE [LARGE SCALE GENOMIC DNA]</scope>
    <source>
        <tissue evidence="3">Mixed pool</tissue>
    </source>
</reference>
<dbReference type="GO" id="GO:0030527">
    <property type="term" value="F:structural constituent of chromatin"/>
    <property type="evidence" value="ECO:0007669"/>
    <property type="project" value="InterPro"/>
</dbReference>